<dbReference type="FunFam" id="3.40.50.300:FF:001447">
    <property type="entry name" value="Ras-related protein Rab-1B"/>
    <property type="match status" value="1"/>
</dbReference>
<dbReference type="EMBL" id="AB365923">
    <property type="protein sequence ID" value="BAJ21303.1"/>
    <property type="molecule type" value="mRNA"/>
</dbReference>
<dbReference type="SMART" id="SM00174">
    <property type="entry name" value="RHO"/>
    <property type="match status" value="1"/>
</dbReference>
<reference evidence="3" key="1">
    <citation type="journal article" date="2010" name="J. Eukaryot. Microbiol.">
        <title>Marked amplification and diversification of products of ras genes from rat brain, Rab GTPases, in the ciliates Tetrahymena thermophila and Paramecium tetraurelia.</title>
        <authorList>
            <person name="Saito-Nakano Y."/>
            <person name="Nakahara T."/>
            <person name="Nakano K."/>
            <person name="Nozaki T."/>
            <person name="Numata O."/>
        </authorList>
    </citation>
    <scope>NUCLEOTIDE SEQUENCE</scope>
</reference>
<gene>
    <name evidence="3" type="primary">RABX8</name>
</gene>
<feature type="compositionally biased region" description="Polar residues" evidence="2">
    <location>
        <begin position="206"/>
        <end position="218"/>
    </location>
</feature>
<organism evidence="3">
    <name type="scientific">Tetrahymena thermophila</name>
    <dbReference type="NCBI Taxonomy" id="5911"/>
    <lineage>
        <taxon>Eukaryota</taxon>
        <taxon>Sar</taxon>
        <taxon>Alveolata</taxon>
        <taxon>Ciliophora</taxon>
        <taxon>Intramacronucleata</taxon>
        <taxon>Oligohymenophorea</taxon>
        <taxon>Hymenostomatida</taxon>
        <taxon>Tetrahymenina</taxon>
        <taxon>Tetrahymenidae</taxon>
        <taxon>Tetrahymena</taxon>
    </lineage>
</organism>
<dbReference type="InterPro" id="IPR005225">
    <property type="entry name" value="Small_GTP-bd"/>
</dbReference>
<dbReference type="CDD" id="cd00154">
    <property type="entry name" value="Rab"/>
    <property type="match status" value="1"/>
</dbReference>
<dbReference type="GO" id="GO:0003924">
    <property type="term" value="F:GTPase activity"/>
    <property type="evidence" value="ECO:0007669"/>
    <property type="project" value="InterPro"/>
</dbReference>
<dbReference type="AlphaFoldDB" id="E1CB13"/>
<feature type="region of interest" description="Disordered" evidence="2">
    <location>
        <begin position="183"/>
        <end position="218"/>
    </location>
</feature>
<dbReference type="NCBIfam" id="TIGR00231">
    <property type="entry name" value="small_GTP"/>
    <property type="match status" value="1"/>
</dbReference>
<dbReference type="InterPro" id="IPR027417">
    <property type="entry name" value="P-loop_NTPase"/>
</dbReference>
<evidence type="ECO:0000313" key="3">
    <source>
        <dbReference type="EMBL" id="BAJ21303.1"/>
    </source>
</evidence>
<sequence length="218" mass="24546">MDQEDKEIKFSKKILVIGEAGVGKSAIIQKYVNNFYPEMYKQSLGCNFFSKQLDLSKTASVTLSIWDCSSESLKSKMLNTYIYGSDAVLFVYDITNRSSFDSIRNIMKLVQSVLIENNDVEYCVLGNKNDLFNQIAVEEDQAKEMCKILNLPYYSVSAKMGSNLNECFKNIAYKVCKLPFPSEEKKNDKSLEGSIPDLRSEVKGSNGDNKTSSGCNIF</sequence>
<dbReference type="InterPro" id="IPR001806">
    <property type="entry name" value="Small_GTPase"/>
</dbReference>
<dbReference type="OMA" id="QAKEMCK"/>
<evidence type="ECO:0000256" key="2">
    <source>
        <dbReference type="SAM" id="MobiDB-lite"/>
    </source>
</evidence>
<dbReference type="PRINTS" id="PR00449">
    <property type="entry name" value="RASTRNSFRMNG"/>
</dbReference>
<dbReference type="SMART" id="SM00173">
    <property type="entry name" value="RAS"/>
    <property type="match status" value="1"/>
</dbReference>
<accession>E1CB13</accession>
<dbReference type="PROSITE" id="PS51419">
    <property type="entry name" value="RAB"/>
    <property type="match status" value="1"/>
</dbReference>
<dbReference type="PROSITE" id="PS51421">
    <property type="entry name" value="RAS"/>
    <property type="match status" value="1"/>
</dbReference>
<dbReference type="SUPFAM" id="SSF52540">
    <property type="entry name" value="P-loop containing nucleoside triphosphate hydrolases"/>
    <property type="match status" value="1"/>
</dbReference>
<proteinExistence type="evidence at transcript level"/>
<dbReference type="Pfam" id="PF00071">
    <property type="entry name" value="Ras"/>
    <property type="match status" value="1"/>
</dbReference>
<dbReference type="SMART" id="SM00175">
    <property type="entry name" value="RAB"/>
    <property type="match status" value="1"/>
</dbReference>
<evidence type="ECO:0000256" key="1">
    <source>
        <dbReference type="ARBA" id="ARBA00022741"/>
    </source>
</evidence>
<keyword evidence="1" id="KW-0547">Nucleotide-binding</keyword>
<name>E1CB13_TETTH</name>
<dbReference type="PANTHER" id="PTHR47978">
    <property type="match status" value="1"/>
</dbReference>
<dbReference type="Gene3D" id="3.40.50.300">
    <property type="entry name" value="P-loop containing nucleotide triphosphate hydrolases"/>
    <property type="match status" value="1"/>
</dbReference>
<dbReference type="GO" id="GO:0005525">
    <property type="term" value="F:GTP binding"/>
    <property type="evidence" value="ECO:0007669"/>
    <property type="project" value="InterPro"/>
</dbReference>
<protein>
    <submittedName>
        <fullName evidence="3">Rab-family small GTPase RabX8</fullName>
    </submittedName>
</protein>